<evidence type="ECO:0000256" key="2">
    <source>
        <dbReference type="ARBA" id="ARBA00004752"/>
    </source>
</evidence>
<gene>
    <name evidence="9" type="ORF">METZ01_LOCUS153858</name>
</gene>
<keyword evidence="6" id="KW-0067">ATP-binding</keyword>
<evidence type="ECO:0000256" key="4">
    <source>
        <dbReference type="ARBA" id="ARBA00022598"/>
    </source>
</evidence>
<sequence length="437" mass="49332">MHLVLGFGDTGASFLRYLKTKNLPFLIMDSRTNPPGLSQFKSLNKKHLSLGSFDEDILDKVKSVLVSPGISFNNKVLTRARKLGIEVETDIDIFLKETKSKTILITGTNGKTTVVNMVYNQLKEVYGEDRVISCGNIGKPVLDTLSSKSQISVIEVSSFHLEHSKDLKCDISVLLNVDQDHLDRHESIKKYLKIKQKILSNSHIALVGENNLIPSFISHKSIFNFQELLKPFEKEILNLMGKNWPFHDLFNFKAVLAVYLALTNKHKLLKLKKIKRQDLELFFRHKNISAVFTRLPHRYEILGKKEGVTYINDSKGTNLLSLEVALKSSKKLYGKERVLLLCGGDLKNQDLSRISLGCLDSLKHIFSFGKDRKKITEALQDKVECTIVKDLGQALDNAKSLSKKGDVIMLSPACASTDMFKDYKDRGDKFKKIAGFV</sequence>
<keyword evidence="4" id="KW-0436">Ligase</keyword>
<keyword evidence="3" id="KW-0963">Cytoplasm</keyword>
<organism evidence="9">
    <name type="scientific">marine metagenome</name>
    <dbReference type="NCBI Taxonomy" id="408172"/>
    <lineage>
        <taxon>unclassified sequences</taxon>
        <taxon>metagenomes</taxon>
        <taxon>ecological metagenomes</taxon>
    </lineage>
</organism>
<dbReference type="GO" id="GO:0008360">
    <property type="term" value="P:regulation of cell shape"/>
    <property type="evidence" value="ECO:0007669"/>
    <property type="project" value="InterPro"/>
</dbReference>
<dbReference type="Pfam" id="PF08245">
    <property type="entry name" value="Mur_ligase_M"/>
    <property type="match status" value="1"/>
</dbReference>
<evidence type="ECO:0000259" key="8">
    <source>
        <dbReference type="Pfam" id="PF08245"/>
    </source>
</evidence>
<dbReference type="SUPFAM" id="SSF51984">
    <property type="entry name" value="MurCD N-terminal domain"/>
    <property type="match status" value="1"/>
</dbReference>
<dbReference type="Pfam" id="PF02875">
    <property type="entry name" value="Mur_ligase_C"/>
    <property type="match status" value="1"/>
</dbReference>
<dbReference type="AlphaFoldDB" id="A0A382AI05"/>
<proteinExistence type="inferred from homology"/>
<evidence type="ECO:0000256" key="6">
    <source>
        <dbReference type="ARBA" id="ARBA00022840"/>
    </source>
</evidence>
<dbReference type="Gene3D" id="3.40.50.720">
    <property type="entry name" value="NAD(P)-binding Rossmann-like Domain"/>
    <property type="match status" value="1"/>
</dbReference>
<dbReference type="PANTHER" id="PTHR43692:SF1">
    <property type="entry name" value="UDP-N-ACETYLMURAMOYLALANINE--D-GLUTAMATE LIGASE"/>
    <property type="match status" value="1"/>
</dbReference>
<dbReference type="SUPFAM" id="SSF53244">
    <property type="entry name" value="MurD-like peptide ligases, peptide-binding domain"/>
    <property type="match status" value="1"/>
</dbReference>
<evidence type="ECO:0000259" key="7">
    <source>
        <dbReference type="Pfam" id="PF02875"/>
    </source>
</evidence>
<dbReference type="GO" id="GO:0009252">
    <property type="term" value="P:peptidoglycan biosynthetic process"/>
    <property type="evidence" value="ECO:0007669"/>
    <property type="project" value="UniProtKB-UniPathway"/>
</dbReference>
<dbReference type="Gene3D" id="3.90.190.20">
    <property type="entry name" value="Mur ligase, C-terminal domain"/>
    <property type="match status" value="1"/>
</dbReference>
<dbReference type="GO" id="GO:0005524">
    <property type="term" value="F:ATP binding"/>
    <property type="evidence" value="ECO:0007669"/>
    <property type="project" value="UniProtKB-KW"/>
</dbReference>
<dbReference type="Gene3D" id="3.40.1190.10">
    <property type="entry name" value="Mur-like, catalytic domain"/>
    <property type="match status" value="1"/>
</dbReference>
<dbReference type="EMBL" id="UINC01025433">
    <property type="protein sequence ID" value="SVB01004.1"/>
    <property type="molecule type" value="Genomic_DNA"/>
</dbReference>
<dbReference type="SUPFAM" id="SSF53623">
    <property type="entry name" value="MurD-like peptide ligases, catalytic domain"/>
    <property type="match status" value="1"/>
</dbReference>
<accession>A0A382AI05</accession>
<evidence type="ECO:0000256" key="5">
    <source>
        <dbReference type="ARBA" id="ARBA00022741"/>
    </source>
</evidence>
<dbReference type="InterPro" id="IPR005762">
    <property type="entry name" value="MurD"/>
</dbReference>
<dbReference type="HAMAP" id="MF_00639">
    <property type="entry name" value="MurD"/>
    <property type="match status" value="1"/>
</dbReference>
<dbReference type="InterPro" id="IPR036565">
    <property type="entry name" value="Mur-like_cat_sf"/>
</dbReference>
<feature type="domain" description="Mur ligase central" evidence="8">
    <location>
        <begin position="105"/>
        <end position="205"/>
    </location>
</feature>
<dbReference type="NCBIfam" id="TIGR01087">
    <property type="entry name" value="murD"/>
    <property type="match status" value="1"/>
</dbReference>
<dbReference type="InterPro" id="IPR004101">
    <property type="entry name" value="Mur_ligase_C"/>
</dbReference>
<dbReference type="UniPathway" id="UPA00219"/>
<dbReference type="InterPro" id="IPR036615">
    <property type="entry name" value="Mur_ligase_C_dom_sf"/>
</dbReference>
<dbReference type="Pfam" id="PF21799">
    <property type="entry name" value="MurD-like_N"/>
    <property type="match status" value="1"/>
</dbReference>
<dbReference type="GO" id="GO:0005737">
    <property type="term" value="C:cytoplasm"/>
    <property type="evidence" value="ECO:0007669"/>
    <property type="project" value="UniProtKB-SubCell"/>
</dbReference>
<dbReference type="PANTHER" id="PTHR43692">
    <property type="entry name" value="UDP-N-ACETYLMURAMOYLALANINE--D-GLUTAMATE LIGASE"/>
    <property type="match status" value="1"/>
</dbReference>
<name>A0A382AI05_9ZZZZ</name>
<dbReference type="GO" id="GO:0051301">
    <property type="term" value="P:cell division"/>
    <property type="evidence" value="ECO:0007669"/>
    <property type="project" value="InterPro"/>
</dbReference>
<reference evidence="9" key="1">
    <citation type="submission" date="2018-05" db="EMBL/GenBank/DDBJ databases">
        <authorList>
            <person name="Lanie J.A."/>
            <person name="Ng W.-L."/>
            <person name="Kazmierczak K.M."/>
            <person name="Andrzejewski T.M."/>
            <person name="Davidsen T.M."/>
            <person name="Wayne K.J."/>
            <person name="Tettelin H."/>
            <person name="Glass J.I."/>
            <person name="Rusch D."/>
            <person name="Podicherti R."/>
            <person name="Tsui H.-C.T."/>
            <person name="Winkler M.E."/>
        </authorList>
    </citation>
    <scope>NUCLEOTIDE SEQUENCE</scope>
</reference>
<evidence type="ECO:0000313" key="9">
    <source>
        <dbReference type="EMBL" id="SVB01004.1"/>
    </source>
</evidence>
<comment type="pathway">
    <text evidence="2">Cell wall biogenesis; peptidoglycan biosynthesis.</text>
</comment>
<dbReference type="InterPro" id="IPR013221">
    <property type="entry name" value="Mur_ligase_cen"/>
</dbReference>
<feature type="domain" description="Mur ligase C-terminal" evidence="7">
    <location>
        <begin position="297"/>
        <end position="414"/>
    </location>
</feature>
<comment type="subcellular location">
    <subcellularLocation>
        <location evidence="1">Cytoplasm</location>
    </subcellularLocation>
</comment>
<protein>
    <submittedName>
        <fullName evidence="9">Uncharacterized protein</fullName>
    </submittedName>
</protein>
<dbReference type="GO" id="GO:0008764">
    <property type="term" value="F:UDP-N-acetylmuramoylalanine-D-glutamate ligase activity"/>
    <property type="evidence" value="ECO:0007669"/>
    <property type="project" value="UniProtKB-EC"/>
</dbReference>
<evidence type="ECO:0000256" key="3">
    <source>
        <dbReference type="ARBA" id="ARBA00022490"/>
    </source>
</evidence>
<evidence type="ECO:0000256" key="1">
    <source>
        <dbReference type="ARBA" id="ARBA00004496"/>
    </source>
</evidence>
<keyword evidence="5" id="KW-0547">Nucleotide-binding</keyword>